<dbReference type="KEGG" id="bcel:BcellWH2_03352"/>
<proteinExistence type="predicted"/>
<dbReference type="Proteomes" id="UP000061809">
    <property type="component" value="Chromosome"/>
</dbReference>
<dbReference type="EMBL" id="CP012801">
    <property type="protein sequence ID" value="ALJ60585.1"/>
    <property type="molecule type" value="Genomic_DNA"/>
</dbReference>
<reference evidence="2 3" key="1">
    <citation type="journal article" date="2015" name="Science">
        <title>Genetic determinants of in vivo fitness and diet responsiveness in multiple human gut Bacteroides.</title>
        <authorList>
            <person name="Wu M."/>
            <person name="McNulty N.P."/>
            <person name="Rodionov D.A."/>
            <person name="Khoroshkin M.S."/>
            <person name="Griffin N.W."/>
            <person name="Cheng J."/>
            <person name="Latreille P."/>
            <person name="Kerstetter R.A."/>
            <person name="Terrapon N."/>
            <person name="Henrissat B."/>
            <person name="Osterman A.L."/>
            <person name="Gordon J.I."/>
        </authorList>
    </citation>
    <scope>NUCLEOTIDE SEQUENCE [LARGE SCALE GENOMIC DNA]</scope>
    <source>
        <strain evidence="2 3">WH2</strain>
    </source>
</reference>
<keyword evidence="1" id="KW-1133">Transmembrane helix</keyword>
<evidence type="ECO:0000313" key="3">
    <source>
        <dbReference type="Proteomes" id="UP000061809"/>
    </source>
</evidence>
<keyword evidence="1" id="KW-0812">Transmembrane</keyword>
<dbReference type="AlphaFoldDB" id="A0A0P0GHS6"/>
<gene>
    <name evidence="2" type="ORF">BcellWH2_03352</name>
</gene>
<feature type="transmembrane region" description="Helical" evidence="1">
    <location>
        <begin position="5"/>
        <end position="24"/>
    </location>
</feature>
<accession>A0A0P0GHS6</accession>
<evidence type="ECO:0000313" key="2">
    <source>
        <dbReference type="EMBL" id="ALJ60585.1"/>
    </source>
</evidence>
<feature type="transmembrane region" description="Helical" evidence="1">
    <location>
        <begin position="30"/>
        <end position="48"/>
    </location>
</feature>
<feature type="transmembrane region" description="Helical" evidence="1">
    <location>
        <begin position="84"/>
        <end position="105"/>
    </location>
</feature>
<organism evidence="2 3">
    <name type="scientific">Bacteroides cellulosilyticus</name>
    <dbReference type="NCBI Taxonomy" id="246787"/>
    <lineage>
        <taxon>Bacteria</taxon>
        <taxon>Pseudomonadati</taxon>
        <taxon>Bacteroidota</taxon>
        <taxon>Bacteroidia</taxon>
        <taxon>Bacteroidales</taxon>
        <taxon>Bacteroidaceae</taxon>
        <taxon>Bacteroides</taxon>
    </lineage>
</organism>
<evidence type="ECO:0000256" key="1">
    <source>
        <dbReference type="SAM" id="Phobius"/>
    </source>
</evidence>
<dbReference type="PATRIC" id="fig|246787.4.peg.3467"/>
<name>A0A0P0GHS6_9BACE</name>
<sequence length="111" mass="12780">MKSNLFIKISLVYWIVQAVLMFSITGFGSVPQLLGIVLLLLSILSLMMNNANYDILFALFLILYSVCVLIGGVLLMTFFRQEVYFQLIIILVIIYNFFLSIKTFLISRNRI</sequence>
<protein>
    <submittedName>
        <fullName evidence="2">Uncharacterized protein</fullName>
    </submittedName>
</protein>
<feature type="transmembrane region" description="Helical" evidence="1">
    <location>
        <begin position="55"/>
        <end position="78"/>
    </location>
</feature>
<keyword evidence="1" id="KW-0472">Membrane</keyword>